<organism evidence="2 3">
    <name type="scientific">Adiantum capillus-veneris</name>
    <name type="common">Maidenhair fern</name>
    <dbReference type="NCBI Taxonomy" id="13818"/>
    <lineage>
        <taxon>Eukaryota</taxon>
        <taxon>Viridiplantae</taxon>
        <taxon>Streptophyta</taxon>
        <taxon>Embryophyta</taxon>
        <taxon>Tracheophyta</taxon>
        <taxon>Polypodiopsida</taxon>
        <taxon>Polypodiidae</taxon>
        <taxon>Polypodiales</taxon>
        <taxon>Pteridineae</taxon>
        <taxon>Pteridaceae</taxon>
        <taxon>Vittarioideae</taxon>
        <taxon>Adiantum</taxon>
    </lineage>
</organism>
<evidence type="ECO:0000256" key="1">
    <source>
        <dbReference type="SAM" id="MobiDB-lite"/>
    </source>
</evidence>
<evidence type="ECO:0000313" key="2">
    <source>
        <dbReference type="EMBL" id="KAI5074028.1"/>
    </source>
</evidence>
<accession>A0A9D4UV21</accession>
<name>A0A9D4UV21_ADICA</name>
<proteinExistence type="predicted"/>
<feature type="region of interest" description="Disordered" evidence="1">
    <location>
        <begin position="334"/>
        <end position="389"/>
    </location>
</feature>
<dbReference type="OrthoDB" id="667051at2759"/>
<protein>
    <submittedName>
        <fullName evidence="2">Uncharacterized protein</fullName>
    </submittedName>
</protein>
<dbReference type="EMBL" id="JABFUD020000011">
    <property type="protein sequence ID" value="KAI5074028.1"/>
    <property type="molecule type" value="Genomic_DNA"/>
</dbReference>
<keyword evidence="3" id="KW-1185">Reference proteome</keyword>
<dbReference type="PANTHER" id="PTHR33095">
    <property type="entry name" value="OS07G0619500 PROTEIN"/>
    <property type="match status" value="1"/>
</dbReference>
<feature type="compositionally biased region" description="Basic and acidic residues" evidence="1">
    <location>
        <begin position="289"/>
        <end position="300"/>
    </location>
</feature>
<dbReference type="AlphaFoldDB" id="A0A9D4UV21"/>
<reference evidence="2" key="1">
    <citation type="submission" date="2021-01" db="EMBL/GenBank/DDBJ databases">
        <title>Adiantum capillus-veneris genome.</title>
        <authorList>
            <person name="Fang Y."/>
            <person name="Liao Q."/>
        </authorList>
    </citation>
    <scope>NUCLEOTIDE SEQUENCE</scope>
    <source>
        <strain evidence="2">H3</strain>
        <tissue evidence="2">Leaf</tissue>
    </source>
</reference>
<feature type="compositionally biased region" description="Low complexity" evidence="1">
    <location>
        <begin position="10"/>
        <end position="22"/>
    </location>
</feature>
<sequence>MEEQQELWGSSTSRRSDSSSSTPYESAACTPRSSTDRAISCFLSTSTPTYPAKVTLNIESSTTDMGFMDASSIAHFEEPAFDDFDFSARFSEVDQQWFSAPMSSADELFCNGQIRPLWYTSEDYAHLYSARLEHSVDIGGDDDDDSHFDFRSSADYKFTMLSLRQYPTSAVSELPQHVGYGYSRQYDDQNRAWGQGITDDAIEKRHGVQETAESLPRQTSMPQYVDGVGKHAMKVKGEECRGRRTGVSSIRRTRSLSPLRVFHIDDELPRQSVEDNQTLELTKEGSGSAEHEEKWEGDEMARRKGVRLTLKELLHASEQADQGVVHERQARLGSKQQRKAHMEAKFHENSAFQPKFSPKHGSEDGMKGANHVQGARSPRVPHYSSPRVHSEHMRQQTFLPYRHGLLACLGFTSKRYRHVVGIRSMHSKSQGMR</sequence>
<feature type="region of interest" description="Disordered" evidence="1">
    <location>
        <begin position="273"/>
        <end position="300"/>
    </location>
</feature>
<dbReference type="InterPro" id="IPR012442">
    <property type="entry name" value="DUF1645_plant"/>
</dbReference>
<feature type="region of interest" description="Disordered" evidence="1">
    <location>
        <begin position="1"/>
        <end position="35"/>
    </location>
</feature>
<dbReference type="Proteomes" id="UP000886520">
    <property type="component" value="Chromosome 11"/>
</dbReference>
<gene>
    <name evidence="2" type="ORF">GOP47_0012041</name>
</gene>
<dbReference type="PANTHER" id="PTHR33095:SF57">
    <property type="entry name" value="EXPRESSED PROTEIN"/>
    <property type="match status" value="1"/>
</dbReference>
<dbReference type="Pfam" id="PF07816">
    <property type="entry name" value="DUF1645"/>
    <property type="match status" value="1"/>
</dbReference>
<evidence type="ECO:0000313" key="3">
    <source>
        <dbReference type="Proteomes" id="UP000886520"/>
    </source>
</evidence>
<comment type="caution">
    <text evidence="2">The sequence shown here is derived from an EMBL/GenBank/DDBJ whole genome shotgun (WGS) entry which is preliminary data.</text>
</comment>